<gene>
    <name evidence="5" type="ORF">ENL71_01310</name>
</gene>
<dbReference type="GO" id="GO:0030246">
    <property type="term" value="F:carbohydrate binding"/>
    <property type="evidence" value="ECO:0007669"/>
    <property type="project" value="TreeGrafter"/>
</dbReference>
<comment type="caution">
    <text evidence="5">The sequence shown here is derived from an EMBL/GenBank/DDBJ whole genome shotgun (WGS) entry which is preliminary data.</text>
</comment>
<sequence length="347" mass="39971">MKKVLRFKVVMIVLTIVIIIITLFLSAYIHILRKNRINRPPKIGFAMSTLKEERWFFDRKYLIDTAKKKGFEVEWTNANENDMTQYQQVKYLLAKGIDLVIIVPSSYDSAKNAIELANQKNIPVICYDRIALDANIDAYVGFDNKKIGEIMAKYLLKQSPSGNYVFILGHPRDYNTYQIREGYRKIITSYLNSGKINILLEDYCYKWKKEYAYEYVAKLLQAGKQINAILAQNDSLAEGAISALAEKRLAGKIPVVGQDAELNACRRIVNGYQSMTVYKPIKKLSELTIEISEKLLKKEKLPFTKNFINNGYKMVPAYLIEPIAITNRNIKLIIEEGYHSYEEVFGK</sequence>
<keyword evidence="3" id="KW-0472">Membrane</keyword>
<evidence type="ECO:0000256" key="1">
    <source>
        <dbReference type="ARBA" id="ARBA00004196"/>
    </source>
</evidence>
<dbReference type="SUPFAM" id="SSF53822">
    <property type="entry name" value="Periplasmic binding protein-like I"/>
    <property type="match status" value="1"/>
</dbReference>
<dbReference type="Pfam" id="PF13407">
    <property type="entry name" value="Peripla_BP_4"/>
    <property type="match status" value="1"/>
</dbReference>
<name>A0A7C5Z374_9FIRM</name>
<accession>A0A7C5Z374</accession>
<dbReference type="Gene3D" id="3.40.50.2300">
    <property type="match status" value="2"/>
</dbReference>
<dbReference type="InterPro" id="IPR028082">
    <property type="entry name" value="Peripla_BP_I"/>
</dbReference>
<evidence type="ECO:0000256" key="2">
    <source>
        <dbReference type="ARBA" id="ARBA00022729"/>
    </source>
</evidence>
<dbReference type="InterPro" id="IPR050555">
    <property type="entry name" value="Bact_Solute-Bind_Prot2"/>
</dbReference>
<dbReference type="AlphaFoldDB" id="A0A7C5Z374"/>
<dbReference type="GO" id="GO:0030288">
    <property type="term" value="C:outer membrane-bounded periplasmic space"/>
    <property type="evidence" value="ECO:0007669"/>
    <property type="project" value="TreeGrafter"/>
</dbReference>
<keyword evidence="3" id="KW-1133">Transmembrane helix</keyword>
<keyword evidence="2" id="KW-0732">Signal</keyword>
<proteinExistence type="predicted"/>
<organism evidence="5">
    <name type="scientific">Caldicellulosiruptor owensensis</name>
    <dbReference type="NCBI Taxonomy" id="55205"/>
    <lineage>
        <taxon>Bacteria</taxon>
        <taxon>Bacillati</taxon>
        <taxon>Bacillota</taxon>
        <taxon>Bacillota incertae sedis</taxon>
        <taxon>Caldicellulosiruptorales</taxon>
        <taxon>Caldicellulosiruptoraceae</taxon>
        <taxon>Caldicellulosiruptor</taxon>
    </lineage>
</organism>
<reference evidence="5" key="1">
    <citation type="journal article" date="2020" name="mSystems">
        <title>Genome- and Community-Level Interaction Insights into Carbon Utilization and Element Cycling Functions of Hydrothermarchaeota in Hydrothermal Sediment.</title>
        <authorList>
            <person name="Zhou Z."/>
            <person name="Liu Y."/>
            <person name="Xu W."/>
            <person name="Pan J."/>
            <person name="Luo Z.H."/>
            <person name="Li M."/>
        </authorList>
    </citation>
    <scope>NUCLEOTIDE SEQUENCE [LARGE SCALE GENOMIC DNA]</scope>
    <source>
        <strain evidence="5">SpSt-102</strain>
    </source>
</reference>
<evidence type="ECO:0000256" key="3">
    <source>
        <dbReference type="SAM" id="Phobius"/>
    </source>
</evidence>
<dbReference type="PANTHER" id="PTHR30036:SF1">
    <property type="entry name" value="D-XYLOSE-BINDING PERIPLASMIC PROTEIN"/>
    <property type="match status" value="1"/>
</dbReference>
<evidence type="ECO:0000259" key="4">
    <source>
        <dbReference type="Pfam" id="PF13407"/>
    </source>
</evidence>
<evidence type="ECO:0000313" key="5">
    <source>
        <dbReference type="EMBL" id="HHS01175.1"/>
    </source>
</evidence>
<dbReference type="EMBL" id="DRUZ01000017">
    <property type="protein sequence ID" value="HHS01175.1"/>
    <property type="molecule type" value="Genomic_DNA"/>
</dbReference>
<keyword evidence="3" id="KW-0812">Transmembrane</keyword>
<dbReference type="InterPro" id="IPR025997">
    <property type="entry name" value="SBP_2_dom"/>
</dbReference>
<comment type="subcellular location">
    <subcellularLocation>
        <location evidence="1">Cell envelope</location>
    </subcellularLocation>
</comment>
<feature type="domain" description="Periplasmic binding protein" evidence="4">
    <location>
        <begin position="43"/>
        <end position="300"/>
    </location>
</feature>
<feature type="transmembrane region" description="Helical" evidence="3">
    <location>
        <begin position="9"/>
        <end position="31"/>
    </location>
</feature>
<protein>
    <submittedName>
        <fullName evidence="5">Sugar ABC transporter substrate-binding protein</fullName>
    </submittedName>
</protein>
<dbReference type="PANTHER" id="PTHR30036">
    <property type="entry name" value="D-XYLOSE-BINDING PERIPLASMIC PROTEIN"/>
    <property type="match status" value="1"/>
</dbReference>